<sequence>MTGICQAKRFAWFSHDDEGKPIEPYHRNAIVMLIDQGFETMEGASGDDWISGAQSMRGYLRGAIVAGQIAEFIRRLGFPSRVHSNLDSHVLHIPLILYAGLGELSRIGELVLNPFVGPRFKSIVVTTDMPLAYDQPIDFGLQDMCRKCLKCARECPCQAISWGNTVMFNGYEMWKPDVERCTRYRVTNPKGSACGRCMKTCPYNHEGLLVHDLFLKMAVHLPFTRKWIADLDDKVGNGRINPVKKWWYDLEWLDGKAVKPKGVNRRELDPEKT</sequence>
<dbReference type="Gene3D" id="3.30.70.20">
    <property type="match status" value="1"/>
</dbReference>
<feature type="domain" description="4Fe-4S ferredoxin-type" evidence="1">
    <location>
        <begin position="135"/>
        <end position="165"/>
    </location>
</feature>
<feature type="non-terminal residue" evidence="2">
    <location>
        <position position="273"/>
    </location>
</feature>
<protein>
    <recommendedName>
        <fullName evidence="1">4Fe-4S ferredoxin-type domain-containing protein</fullName>
    </recommendedName>
</protein>
<dbReference type="InterPro" id="IPR017900">
    <property type="entry name" value="4Fe4S_Fe_S_CS"/>
</dbReference>
<gene>
    <name evidence="2" type="ORF">METZ01_LOCUS418627</name>
</gene>
<reference evidence="2" key="1">
    <citation type="submission" date="2018-05" db="EMBL/GenBank/DDBJ databases">
        <authorList>
            <person name="Lanie J.A."/>
            <person name="Ng W.-L."/>
            <person name="Kazmierczak K.M."/>
            <person name="Andrzejewski T.M."/>
            <person name="Davidsen T.M."/>
            <person name="Wayne K.J."/>
            <person name="Tettelin H."/>
            <person name="Glass J.I."/>
            <person name="Rusch D."/>
            <person name="Podicherti R."/>
            <person name="Tsui H.-C.T."/>
            <person name="Winkler M.E."/>
        </authorList>
    </citation>
    <scope>NUCLEOTIDE SEQUENCE</scope>
</reference>
<dbReference type="PANTHER" id="PTHR42827">
    <property type="entry name" value="IRON-SULFUR CLUSTER-BINDING PROTEIN-RELATED"/>
    <property type="match status" value="1"/>
</dbReference>
<name>A0A382X499_9ZZZZ</name>
<dbReference type="AlphaFoldDB" id="A0A382X499"/>
<dbReference type="PANTHER" id="PTHR42827:SF1">
    <property type="entry name" value="IRON-SULFUR CLUSTER-BINDING PROTEIN"/>
    <property type="match status" value="1"/>
</dbReference>
<dbReference type="PROSITE" id="PS51379">
    <property type="entry name" value="4FE4S_FER_2"/>
    <property type="match status" value="1"/>
</dbReference>
<dbReference type="SUPFAM" id="SSF54862">
    <property type="entry name" value="4Fe-4S ferredoxins"/>
    <property type="match status" value="1"/>
</dbReference>
<evidence type="ECO:0000313" key="2">
    <source>
        <dbReference type="EMBL" id="SVD65773.1"/>
    </source>
</evidence>
<organism evidence="2">
    <name type="scientific">marine metagenome</name>
    <dbReference type="NCBI Taxonomy" id="408172"/>
    <lineage>
        <taxon>unclassified sequences</taxon>
        <taxon>metagenomes</taxon>
        <taxon>ecological metagenomes</taxon>
    </lineage>
</organism>
<proteinExistence type="predicted"/>
<evidence type="ECO:0000259" key="1">
    <source>
        <dbReference type="PROSITE" id="PS51379"/>
    </source>
</evidence>
<accession>A0A382X499</accession>
<dbReference type="EMBL" id="UINC01164759">
    <property type="protein sequence ID" value="SVD65773.1"/>
    <property type="molecule type" value="Genomic_DNA"/>
</dbReference>
<dbReference type="PROSITE" id="PS00198">
    <property type="entry name" value="4FE4S_FER_1"/>
    <property type="match status" value="1"/>
</dbReference>
<dbReference type="InterPro" id="IPR017896">
    <property type="entry name" value="4Fe4S_Fe-S-bd"/>
</dbReference>